<protein>
    <submittedName>
        <fullName evidence="1">Uncharacterized protein</fullName>
    </submittedName>
</protein>
<evidence type="ECO:0000313" key="2">
    <source>
        <dbReference type="Proteomes" id="UP000324800"/>
    </source>
</evidence>
<dbReference type="Proteomes" id="UP000324800">
    <property type="component" value="Unassembled WGS sequence"/>
</dbReference>
<comment type="caution">
    <text evidence="1">The sequence shown here is derived from an EMBL/GenBank/DDBJ whole genome shotgun (WGS) entry which is preliminary data.</text>
</comment>
<evidence type="ECO:0000313" key="1">
    <source>
        <dbReference type="EMBL" id="KAA6374698.1"/>
    </source>
</evidence>
<organism evidence="1 2">
    <name type="scientific">Streblomastix strix</name>
    <dbReference type="NCBI Taxonomy" id="222440"/>
    <lineage>
        <taxon>Eukaryota</taxon>
        <taxon>Metamonada</taxon>
        <taxon>Preaxostyla</taxon>
        <taxon>Oxymonadida</taxon>
        <taxon>Streblomastigidae</taxon>
        <taxon>Streblomastix</taxon>
    </lineage>
</organism>
<name>A0A5J4UW49_9EUKA</name>
<reference evidence="1 2" key="1">
    <citation type="submission" date="2019-03" db="EMBL/GenBank/DDBJ databases">
        <title>Single cell metagenomics reveals metabolic interactions within the superorganism composed of flagellate Streblomastix strix and complex community of Bacteroidetes bacteria on its surface.</title>
        <authorList>
            <person name="Treitli S.C."/>
            <person name="Kolisko M."/>
            <person name="Husnik F."/>
            <person name="Keeling P."/>
            <person name="Hampl V."/>
        </authorList>
    </citation>
    <scope>NUCLEOTIDE SEQUENCE [LARGE SCALE GENOMIC DNA]</scope>
    <source>
        <strain evidence="1">ST1C</strain>
    </source>
</reference>
<sequence length="233" mass="25969">MIVLDPPAIIVGRENQQLDSHAGLPLLEPENQPVMSDAVFQFMKNFLNQIARTPEEQQHQQQLASAQLFIEQYYDEKVADYDPTGKRPFKGAVEKAVDLDLEFEAEVYKLAVDCQRASAAAIASLATNDAESATEWMLTSHHLARVIASKAQQRREQTLTPPMFRGLLGPDVSASDVFGKKSKKKLKEQAKTIKLIEHPKEISTTNRKPVVQPAEVTIHLLIIESTESAAIVR</sequence>
<dbReference type="EMBL" id="SNRW01011779">
    <property type="protein sequence ID" value="KAA6374698.1"/>
    <property type="molecule type" value="Genomic_DNA"/>
</dbReference>
<gene>
    <name evidence="1" type="ORF">EZS28_029774</name>
</gene>
<dbReference type="AlphaFoldDB" id="A0A5J4UW49"/>
<feature type="non-terminal residue" evidence="1">
    <location>
        <position position="233"/>
    </location>
</feature>
<proteinExistence type="predicted"/>
<accession>A0A5J4UW49</accession>